<proteinExistence type="inferred from homology"/>
<evidence type="ECO:0000256" key="2">
    <source>
        <dbReference type="SAM" id="SignalP"/>
    </source>
</evidence>
<dbReference type="Gene3D" id="1.20.1600.10">
    <property type="entry name" value="Outer membrane efflux proteins (OEP)"/>
    <property type="match status" value="1"/>
</dbReference>
<evidence type="ECO:0000313" key="4">
    <source>
        <dbReference type="Proteomes" id="UP000318538"/>
    </source>
</evidence>
<name>A0A517NKH3_9BACT</name>
<dbReference type="InterPro" id="IPR010131">
    <property type="entry name" value="MdtP/NodT-like"/>
</dbReference>
<dbReference type="RefSeq" id="WP_145175741.1">
    <property type="nucleotide sequence ID" value="NZ_CP036525.1"/>
</dbReference>
<feature type="chain" id="PRO_5022192341" evidence="2">
    <location>
        <begin position="24"/>
        <end position="491"/>
    </location>
</feature>
<dbReference type="EMBL" id="CP036525">
    <property type="protein sequence ID" value="QDT07579.1"/>
    <property type="molecule type" value="Genomic_DNA"/>
</dbReference>
<sequence precursor="true">MIQRHIAARGLSAILLTGITAVATPVPGNAADWFQADLASESAVTPDIDRTGAGIPEQSLRIDPVVIDPIDSPSFDPADTASASDQFSGYSLADIESIALQNNPTIRAANAIAAKSEALRYQVGIRPNPILGYFGQQLGDESTDQHGLFIEQEFVRGDKLAINRQVLGHTAAAQHSETMTQKQRVLTDIRIRFYEAMAAQQQRDATLDFAKVANRGVEVAVDRRGAQEGTLIEVLQAKTLLSEVKLAAQQADAVHRGAWRDLASIAGLPEQTPMHLNDTLAKPDGVPDWELVYQEIVASSPEIAVANSIVCEKQSLLKRQKVQMKPNVTAQLGAGYDNGTNSGMINLQLSAPIPVWNQNSGNISAAYADYSRASENVKRIEQQIRSRLARTSQDFDSAWAAVNQYETEIIPQARESLELSEEAYEAGELEFLQVLIVRRSFYESTIRMIQARGNLAQASAKIDGLLLTGGLDTPQDYTDGDGIRGQSFGGQ</sequence>
<protein>
    <submittedName>
        <fullName evidence="3">Cobalt-zinc-cadmium resistance protein CzcC</fullName>
    </submittedName>
</protein>
<comment type="similarity">
    <text evidence="1">Belongs to the outer membrane factor (OMF) (TC 1.B.17) family.</text>
</comment>
<evidence type="ECO:0000313" key="3">
    <source>
        <dbReference type="EMBL" id="QDT07579.1"/>
    </source>
</evidence>
<dbReference type="AlphaFoldDB" id="A0A517NKH3"/>
<keyword evidence="2" id="KW-0732">Signal</keyword>
<dbReference type="Pfam" id="PF02321">
    <property type="entry name" value="OEP"/>
    <property type="match status" value="1"/>
</dbReference>
<dbReference type="PANTHER" id="PTHR30203:SF24">
    <property type="entry name" value="BLR4935 PROTEIN"/>
    <property type="match status" value="1"/>
</dbReference>
<reference evidence="3 4" key="1">
    <citation type="submission" date="2019-02" db="EMBL/GenBank/DDBJ databases">
        <title>Deep-cultivation of Planctomycetes and their phenomic and genomic characterization uncovers novel biology.</title>
        <authorList>
            <person name="Wiegand S."/>
            <person name="Jogler M."/>
            <person name="Boedeker C."/>
            <person name="Pinto D."/>
            <person name="Vollmers J."/>
            <person name="Rivas-Marin E."/>
            <person name="Kohn T."/>
            <person name="Peeters S.H."/>
            <person name="Heuer A."/>
            <person name="Rast P."/>
            <person name="Oberbeckmann S."/>
            <person name="Bunk B."/>
            <person name="Jeske O."/>
            <person name="Meyerdierks A."/>
            <person name="Storesund J.E."/>
            <person name="Kallscheuer N."/>
            <person name="Luecker S."/>
            <person name="Lage O.M."/>
            <person name="Pohl T."/>
            <person name="Merkel B.J."/>
            <person name="Hornburger P."/>
            <person name="Mueller R.-W."/>
            <person name="Bruemmer F."/>
            <person name="Labrenz M."/>
            <person name="Spormann A.M."/>
            <person name="Op den Camp H."/>
            <person name="Overmann J."/>
            <person name="Amann R."/>
            <person name="Jetten M.S.M."/>
            <person name="Mascher T."/>
            <person name="Medema M.H."/>
            <person name="Devos D.P."/>
            <person name="Kaster A.-K."/>
            <person name="Ovreas L."/>
            <person name="Rohde M."/>
            <person name="Galperin M.Y."/>
            <person name="Jogler C."/>
        </authorList>
    </citation>
    <scope>NUCLEOTIDE SEQUENCE [LARGE SCALE GENOMIC DNA]</scope>
    <source>
        <strain evidence="3 4">K22_7</strain>
    </source>
</reference>
<dbReference type="OrthoDB" id="9791261at2"/>
<dbReference type="KEGG" id="rlc:K227x_60070"/>
<gene>
    <name evidence="3" type="primary">czcC_2</name>
    <name evidence="3" type="ORF">K227x_60070</name>
</gene>
<keyword evidence="4" id="KW-1185">Reference proteome</keyword>
<dbReference type="InterPro" id="IPR003423">
    <property type="entry name" value="OMP_efflux"/>
</dbReference>
<evidence type="ECO:0000256" key="1">
    <source>
        <dbReference type="ARBA" id="ARBA00007613"/>
    </source>
</evidence>
<dbReference type="SUPFAM" id="SSF56954">
    <property type="entry name" value="Outer membrane efflux proteins (OEP)"/>
    <property type="match status" value="1"/>
</dbReference>
<dbReference type="PANTHER" id="PTHR30203">
    <property type="entry name" value="OUTER MEMBRANE CATION EFFLUX PROTEIN"/>
    <property type="match status" value="1"/>
</dbReference>
<feature type="signal peptide" evidence="2">
    <location>
        <begin position="1"/>
        <end position="23"/>
    </location>
</feature>
<organism evidence="3 4">
    <name type="scientific">Rubripirellula lacrimiformis</name>
    <dbReference type="NCBI Taxonomy" id="1930273"/>
    <lineage>
        <taxon>Bacteria</taxon>
        <taxon>Pseudomonadati</taxon>
        <taxon>Planctomycetota</taxon>
        <taxon>Planctomycetia</taxon>
        <taxon>Pirellulales</taxon>
        <taxon>Pirellulaceae</taxon>
        <taxon>Rubripirellula</taxon>
    </lineage>
</organism>
<dbReference type="Proteomes" id="UP000318538">
    <property type="component" value="Chromosome"/>
</dbReference>
<accession>A0A517NKH3</accession>
<dbReference type="GO" id="GO:0015562">
    <property type="term" value="F:efflux transmembrane transporter activity"/>
    <property type="evidence" value="ECO:0007669"/>
    <property type="project" value="InterPro"/>
</dbReference>